<evidence type="ECO:0000313" key="4">
    <source>
        <dbReference type="Proteomes" id="UP000185696"/>
    </source>
</evidence>
<dbReference type="RefSeq" id="WP_075131955.1">
    <property type="nucleotide sequence ID" value="NZ_MSIF01000002.1"/>
</dbReference>
<name>A0A7Z0WRD7_9PSEU</name>
<dbReference type="Pfam" id="PF14021">
    <property type="entry name" value="TNT"/>
    <property type="match status" value="1"/>
</dbReference>
<dbReference type="OrthoDB" id="4745173at2"/>
<evidence type="ECO:0000313" key="3">
    <source>
        <dbReference type="EMBL" id="OLF13046.1"/>
    </source>
</evidence>
<dbReference type="InterPro" id="IPR053024">
    <property type="entry name" value="Fungal_surface_NADase"/>
</dbReference>
<evidence type="ECO:0000256" key="1">
    <source>
        <dbReference type="SAM" id="SignalP"/>
    </source>
</evidence>
<dbReference type="PANTHER" id="PTHR42059:SF1">
    <property type="entry name" value="TNT DOMAIN-CONTAINING PROTEIN"/>
    <property type="match status" value="1"/>
</dbReference>
<evidence type="ECO:0000259" key="2">
    <source>
        <dbReference type="Pfam" id="PF14021"/>
    </source>
</evidence>
<organism evidence="3 4">
    <name type="scientific">Actinophytocola xinjiangensis</name>
    <dbReference type="NCBI Taxonomy" id="485602"/>
    <lineage>
        <taxon>Bacteria</taxon>
        <taxon>Bacillati</taxon>
        <taxon>Actinomycetota</taxon>
        <taxon>Actinomycetes</taxon>
        <taxon>Pseudonocardiales</taxon>
        <taxon>Pseudonocardiaceae</taxon>
    </lineage>
</organism>
<dbReference type="InterPro" id="IPR025331">
    <property type="entry name" value="TNT"/>
</dbReference>
<accession>A0A7Z0WRD7</accession>
<proteinExistence type="predicted"/>
<sequence>MRRFLTLIASAALAFSLTAPAHAAPIVDTGCSTDFYREDRRLGPDDLPTDGPVGGQLVGYDRTGHRPVDTFLDTFYDDATDSWRYPPNDGYLTGPDGEPVRSELMLLDGARIDRYGSEFGAFLAPAGSSYTTRAIPPSNLVGEPAADCNYHAYEVLRPFEVNSGPIAPWFFQTGGGIQYQLDGDLVPGAPDRLSVKWLLDNGYLVEE</sequence>
<keyword evidence="4" id="KW-1185">Reference proteome</keyword>
<gene>
    <name evidence="3" type="ORF">BLA60_07345</name>
</gene>
<protein>
    <recommendedName>
        <fullName evidence="2">TNT domain-containing protein</fullName>
    </recommendedName>
</protein>
<feature type="chain" id="PRO_5031102321" description="TNT domain-containing protein" evidence="1">
    <location>
        <begin position="24"/>
        <end position="207"/>
    </location>
</feature>
<feature type="signal peptide" evidence="1">
    <location>
        <begin position="1"/>
        <end position="23"/>
    </location>
</feature>
<dbReference type="PANTHER" id="PTHR42059">
    <property type="entry name" value="TNT DOMAIN-CONTAINING PROTEIN"/>
    <property type="match status" value="1"/>
</dbReference>
<keyword evidence="1" id="KW-0732">Signal</keyword>
<comment type="caution">
    <text evidence="3">The sequence shown here is derived from an EMBL/GenBank/DDBJ whole genome shotgun (WGS) entry which is preliminary data.</text>
</comment>
<feature type="domain" description="TNT" evidence="2">
    <location>
        <begin position="106"/>
        <end position="206"/>
    </location>
</feature>
<dbReference type="GO" id="GO:0050135">
    <property type="term" value="F:NADP+ nucleosidase activity"/>
    <property type="evidence" value="ECO:0007669"/>
    <property type="project" value="InterPro"/>
</dbReference>
<dbReference type="AlphaFoldDB" id="A0A7Z0WRD7"/>
<reference evidence="3 4" key="1">
    <citation type="submission" date="2016-12" db="EMBL/GenBank/DDBJ databases">
        <title>The draft genome sequence of Actinophytocola xinjiangensis.</title>
        <authorList>
            <person name="Wang W."/>
            <person name="Yuan L."/>
        </authorList>
    </citation>
    <scope>NUCLEOTIDE SEQUENCE [LARGE SCALE GENOMIC DNA]</scope>
    <source>
        <strain evidence="3 4">CGMCC 4.4663</strain>
    </source>
</reference>
<dbReference type="Proteomes" id="UP000185696">
    <property type="component" value="Unassembled WGS sequence"/>
</dbReference>
<dbReference type="EMBL" id="MSIF01000002">
    <property type="protein sequence ID" value="OLF13046.1"/>
    <property type="molecule type" value="Genomic_DNA"/>
</dbReference>